<dbReference type="EMBL" id="NCKW01020757">
    <property type="protein sequence ID" value="POM57402.1"/>
    <property type="molecule type" value="Genomic_DNA"/>
</dbReference>
<dbReference type="OrthoDB" id="78940at2759"/>
<proteinExistence type="predicted"/>
<protein>
    <submittedName>
        <fullName evidence="1">Urease accessory protein</fullName>
    </submittedName>
</protein>
<name>A0A2P4WVT3_9STRA</name>
<evidence type="ECO:0000313" key="1">
    <source>
        <dbReference type="EMBL" id="POM57402.1"/>
    </source>
</evidence>
<comment type="caution">
    <text evidence="1">The sequence shown here is derived from an EMBL/GenBank/DDBJ whole genome shotgun (WGS) entry which is preliminary data.</text>
</comment>
<dbReference type="Proteomes" id="UP000237271">
    <property type="component" value="Unassembled WGS sequence"/>
</dbReference>
<sequence>MLVKVDGCGSVWCVCGFNMSWTDELRIKNLHQRKLLQVDPFDRTMYDYWASWHYAFQCAAGENDWELRQSAMLHSLNYSHPVFRETFRQFIWMRRYRQMIMNAELKLRHKFVIRLYPEFKESLRTLVWRRRRFHQKLLDDCRVAFVVQTTHRQSQVIKPVVFKLMWYCRFRKVLGSLLRRFYCISKGWRDLTEDQLEIEEEQLAFLSIGLN</sequence>
<gene>
    <name evidence="1" type="ORF">PHPALM_38089</name>
</gene>
<reference evidence="1 2" key="1">
    <citation type="journal article" date="2017" name="Genome Biol. Evol.">
        <title>Phytophthora megakarya and P. palmivora, closely related causal agents of cacao black pod rot, underwent increases in genome sizes and gene numbers by different mechanisms.</title>
        <authorList>
            <person name="Ali S.S."/>
            <person name="Shao J."/>
            <person name="Lary D.J."/>
            <person name="Kronmiller B."/>
            <person name="Shen D."/>
            <person name="Strem M.D."/>
            <person name="Amoako-Attah I."/>
            <person name="Akrofi A.Y."/>
            <person name="Begoude B.A."/>
            <person name="Ten Hoopen G.M."/>
            <person name="Coulibaly K."/>
            <person name="Kebe B.I."/>
            <person name="Melnick R.L."/>
            <person name="Guiltinan M.J."/>
            <person name="Tyler B.M."/>
            <person name="Meinhardt L.W."/>
            <person name="Bailey B.A."/>
        </authorList>
    </citation>
    <scope>NUCLEOTIDE SEQUENCE [LARGE SCALE GENOMIC DNA]</scope>
    <source>
        <strain evidence="2">sbr112.9</strain>
    </source>
</reference>
<evidence type="ECO:0000313" key="2">
    <source>
        <dbReference type="Proteomes" id="UP000237271"/>
    </source>
</evidence>
<accession>A0A2P4WVT3</accession>
<dbReference type="AlphaFoldDB" id="A0A2P4WVT3"/>
<keyword evidence="2" id="KW-1185">Reference proteome</keyword>
<organism evidence="1 2">
    <name type="scientific">Phytophthora palmivora</name>
    <dbReference type="NCBI Taxonomy" id="4796"/>
    <lineage>
        <taxon>Eukaryota</taxon>
        <taxon>Sar</taxon>
        <taxon>Stramenopiles</taxon>
        <taxon>Oomycota</taxon>
        <taxon>Peronosporomycetes</taxon>
        <taxon>Peronosporales</taxon>
        <taxon>Peronosporaceae</taxon>
        <taxon>Phytophthora</taxon>
    </lineage>
</organism>